<dbReference type="PANTHER" id="PTHR23504">
    <property type="entry name" value="MAJOR FACILITATOR SUPERFAMILY DOMAIN-CONTAINING PROTEIN 10"/>
    <property type="match status" value="1"/>
</dbReference>
<feature type="region of interest" description="Disordered" evidence="6">
    <location>
        <begin position="221"/>
        <end position="297"/>
    </location>
</feature>
<sequence>MATPATPLPWKQVGTLCLLRLTEPISFSVLFPFVYFMVRDFDTTTDPKVIGFYVGIVASAFSFAQLTTNMLWGAVSDRIGRRPVLLIGTMGTILCSLAFGCSRSLGWAVATRVIWGALNANASTAKTMMAEITDETNQAKGFSLLPLCWNLGTIVGPVIGGLLARPAENFPGLFGHIELFRVYPYMLPCLICSIFGVAAWLSAFFLLEETLHCKLLTATDPASSTTSCTVTPAHSRGDSASVTSNDDDGEDSGLRGLNGKPRYLTGEQQPLLDPPTSRPSYTTVVASSSTTPSPALTANRASADTCLGTDVAEEGPTRRQGTVASIVAALRGDTVKVVAGYFGLSLLAGMMDEMYPVWSATAPDLGGLGFSVRELGLTLSFSSFVVLYVQIFVYPKVQPLLGSIRCFRIGILSFAVVGQVLPALTTLERILHPLPDDGTVPPLSPVTWVILIVALIVRVIAGTLTFTSVNLLVNNSVADRQVLGTVNGFAQSMGALARALGPLTAGIVWSWSLLHDYPFPFDYHFIFLLITLVGFATYAVSRTWHPRINQRQFALLKRVPSTDSAASV</sequence>
<dbReference type="Pfam" id="PF07690">
    <property type="entry name" value="MFS_1"/>
    <property type="match status" value="1"/>
</dbReference>
<accession>A0A9W7ZNW9</accession>
<protein>
    <recommendedName>
        <fullName evidence="8">Major facilitator superfamily (MFS) profile domain-containing protein</fullName>
    </recommendedName>
</protein>
<feature type="compositionally biased region" description="Polar residues" evidence="6">
    <location>
        <begin position="221"/>
        <end position="244"/>
    </location>
</feature>
<dbReference type="InterPro" id="IPR011701">
    <property type="entry name" value="MFS"/>
</dbReference>
<comment type="subcellular location">
    <subcellularLocation>
        <location evidence="1">Membrane</location>
        <topology evidence="1">Multi-pass membrane protein</topology>
    </subcellularLocation>
</comment>
<evidence type="ECO:0000256" key="4">
    <source>
        <dbReference type="ARBA" id="ARBA00022989"/>
    </source>
</evidence>
<evidence type="ECO:0000313" key="9">
    <source>
        <dbReference type="EMBL" id="KAJ1913482.1"/>
    </source>
</evidence>
<dbReference type="AlphaFoldDB" id="A0A9W7ZNW9"/>
<dbReference type="InterPro" id="IPR036259">
    <property type="entry name" value="MFS_trans_sf"/>
</dbReference>
<keyword evidence="5 7" id="KW-0472">Membrane</keyword>
<feature type="domain" description="Major facilitator superfamily (MFS) profile" evidence="8">
    <location>
        <begin position="12"/>
        <end position="549"/>
    </location>
</feature>
<keyword evidence="10" id="KW-1185">Reference proteome</keyword>
<feature type="transmembrane region" description="Helical" evidence="7">
    <location>
        <begin position="185"/>
        <end position="207"/>
    </location>
</feature>
<feature type="transmembrane region" description="Helical" evidence="7">
    <location>
        <begin position="447"/>
        <end position="473"/>
    </location>
</feature>
<name>A0A9W7ZNW9_9FUNG</name>
<evidence type="ECO:0000256" key="1">
    <source>
        <dbReference type="ARBA" id="ARBA00004141"/>
    </source>
</evidence>
<gene>
    <name evidence="9" type="ORF">IWQ60_009186</name>
</gene>
<feature type="transmembrane region" description="Helical" evidence="7">
    <location>
        <begin position="406"/>
        <end position="427"/>
    </location>
</feature>
<dbReference type="Gene3D" id="1.20.1250.20">
    <property type="entry name" value="MFS general substrate transporter like domains"/>
    <property type="match status" value="1"/>
</dbReference>
<evidence type="ECO:0000313" key="10">
    <source>
        <dbReference type="Proteomes" id="UP001150569"/>
    </source>
</evidence>
<dbReference type="InterPro" id="IPR001958">
    <property type="entry name" value="Tet-R_TetA/multi-R_MdtG-like"/>
</dbReference>
<evidence type="ECO:0000256" key="7">
    <source>
        <dbReference type="SAM" id="Phobius"/>
    </source>
</evidence>
<dbReference type="PANTHER" id="PTHR23504:SF15">
    <property type="entry name" value="MAJOR FACILITATOR SUPERFAMILY (MFS) PROFILE DOMAIN-CONTAINING PROTEIN"/>
    <property type="match status" value="1"/>
</dbReference>
<feature type="transmembrane region" description="Helical" evidence="7">
    <location>
        <begin position="375"/>
        <end position="394"/>
    </location>
</feature>
<organism evidence="9 10">
    <name type="scientific">Tieghemiomyces parasiticus</name>
    <dbReference type="NCBI Taxonomy" id="78921"/>
    <lineage>
        <taxon>Eukaryota</taxon>
        <taxon>Fungi</taxon>
        <taxon>Fungi incertae sedis</taxon>
        <taxon>Zoopagomycota</taxon>
        <taxon>Kickxellomycotina</taxon>
        <taxon>Dimargaritomycetes</taxon>
        <taxon>Dimargaritales</taxon>
        <taxon>Dimargaritaceae</taxon>
        <taxon>Tieghemiomyces</taxon>
    </lineage>
</organism>
<feature type="compositionally biased region" description="Low complexity" evidence="6">
    <location>
        <begin position="279"/>
        <end position="297"/>
    </location>
</feature>
<evidence type="ECO:0000256" key="5">
    <source>
        <dbReference type="ARBA" id="ARBA00023136"/>
    </source>
</evidence>
<evidence type="ECO:0000256" key="6">
    <source>
        <dbReference type="SAM" id="MobiDB-lite"/>
    </source>
</evidence>
<dbReference type="SUPFAM" id="SSF103473">
    <property type="entry name" value="MFS general substrate transporter"/>
    <property type="match status" value="1"/>
</dbReference>
<feature type="transmembrane region" description="Helical" evidence="7">
    <location>
        <begin position="523"/>
        <end position="541"/>
    </location>
</feature>
<keyword evidence="3 7" id="KW-0812">Transmembrane</keyword>
<feature type="transmembrane region" description="Helical" evidence="7">
    <location>
        <begin position="21"/>
        <end position="38"/>
    </location>
</feature>
<feature type="transmembrane region" description="Helical" evidence="7">
    <location>
        <begin position="50"/>
        <end position="72"/>
    </location>
</feature>
<dbReference type="CDD" id="cd17330">
    <property type="entry name" value="MFS_SLC46_TetA_like"/>
    <property type="match status" value="1"/>
</dbReference>
<evidence type="ECO:0000256" key="3">
    <source>
        <dbReference type="ARBA" id="ARBA00022692"/>
    </source>
</evidence>
<reference evidence="9" key="1">
    <citation type="submission" date="2022-07" db="EMBL/GenBank/DDBJ databases">
        <title>Phylogenomic reconstructions and comparative analyses of Kickxellomycotina fungi.</title>
        <authorList>
            <person name="Reynolds N.K."/>
            <person name="Stajich J.E."/>
            <person name="Barry K."/>
            <person name="Grigoriev I.V."/>
            <person name="Crous P."/>
            <person name="Smith M.E."/>
        </authorList>
    </citation>
    <scope>NUCLEOTIDE SEQUENCE</scope>
    <source>
        <strain evidence="9">RSA 861</strain>
    </source>
</reference>
<evidence type="ECO:0000256" key="2">
    <source>
        <dbReference type="ARBA" id="ARBA00022448"/>
    </source>
</evidence>
<feature type="transmembrane region" description="Helical" evidence="7">
    <location>
        <begin position="493"/>
        <end position="511"/>
    </location>
</feature>
<keyword evidence="4 7" id="KW-1133">Transmembrane helix</keyword>
<feature type="transmembrane region" description="Helical" evidence="7">
    <location>
        <begin position="338"/>
        <end position="355"/>
    </location>
</feature>
<dbReference type="GO" id="GO:0016020">
    <property type="term" value="C:membrane"/>
    <property type="evidence" value="ECO:0007669"/>
    <property type="project" value="UniProtKB-SubCell"/>
</dbReference>
<dbReference type="PROSITE" id="PS50850">
    <property type="entry name" value="MFS"/>
    <property type="match status" value="1"/>
</dbReference>
<dbReference type="GO" id="GO:0022857">
    <property type="term" value="F:transmembrane transporter activity"/>
    <property type="evidence" value="ECO:0007669"/>
    <property type="project" value="InterPro"/>
</dbReference>
<dbReference type="InterPro" id="IPR020846">
    <property type="entry name" value="MFS_dom"/>
</dbReference>
<dbReference type="EMBL" id="JANBPT010000748">
    <property type="protein sequence ID" value="KAJ1913482.1"/>
    <property type="molecule type" value="Genomic_DNA"/>
</dbReference>
<dbReference type="Proteomes" id="UP001150569">
    <property type="component" value="Unassembled WGS sequence"/>
</dbReference>
<evidence type="ECO:0000259" key="8">
    <source>
        <dbReference type="PROSITE" id="PS50850"/>
    </source>
</evidence>
<dbReference type="PRINTS" id="PR01035">
    <property type="entry name" value="TCRTETA"/>
</dbReference>
<dbReference type="OrthoDB" id="419616at2759"/>
<comment type="caution">
    <text evidence="9">The sequence shown here is derived from an EMBL/GenBank/DDBJ whole genome shotgun (WGS) entry which is preliminary data.</text>
</comment>
<feature type="transmembrane region" description="Helical" evidence="7">
    <location>
        <begin position="84"/>
        <end position="99"/>
    </location>
</feature>
<feature type="transmembrane region" description="Helical" evidence="7">
    <location>
        <begin position="142"/>
        <end position="165"/>
    </location>
</feature>
<keyword evidence="2" id="KW-0813">Transport</keyword>
<proteinExistence type="predicted"/>